<protein>
    <submittedName>
        <fullName evidence="2">Uncharacterized protein</fullName>
    </submittedName>
</protein>
<organism evidence="2 3">
    <name type="scientific">Pseudozyma flocculosa</name>
    <dbReference type="NCBI Taxonomy" id="84751"/>
    <lineage>
        <taxon>Eukaryota</taxon>
        <taxon>Fungi</taxon>
        <taxon>Dikarya</taxon>
        <taxon>Basidiomycota</taxon>
        <taxon>Ustilaginomycotina</taxon>
        <taxon>Ustilaginomycetes</taxon>
        <taxon>Ustilaginales</taxon>
        <taxon>Ustilaginaceae</taxon>
        <taxon>Pseudozyma</taxon>
    </lineage>
</organism>
<evidence type="ECO:0000313" key="3">
    <source>
        <dbReference type="Proteomes" id="UP000323386"/>
    </source>
</evidence>
<evidence type="ECO:0000256" key="1">
    <source>
        <dbReference type="SAM" id="MobiDB-lite"/>
    </source>
</evidence>
<dbReference type="Proteomes" id="UP000323386">
    <property type="component" value="Unassembled WGS sequence"/>
</dbReference>
<dbReference type="AlphaFoldDB" id="A0A5C3EVG9"/>
<reference evidence="2 3" key="1">
    <citation type="submission" date="2018-03" db="EMBL/GenBank/DDBJ databases">
        <authorList>
            <person name="Guldener U."/>
        </authorList>
    </citation>
    <scope>NUCLEOTIDE SEQUENCE [LARGE SCALE GENOMIC DNA]</scope>
    <source>
        <strain evidence="2 3">DAOM196992</strain>
    </source>
</reference>
<keyword evidence="3" id="KW-1185">Reference proteome</keyword>
<accession>A0A5C3EVG9</accession>
<dbReference type="EMBL" id="OOIP01000003">
    <property type="protein sequence ID" value="SPO35850.1"/>
    <property type="molecule type" value="Genomic_DNA"/>
</dbReference>
<feature type="region of interest" description="Disordered" evidence="1">
    <location>
        <begin position="64"/>
        <end position="166"/>
    </location>
</feature>
<name>A0A5C3EVG9_9BASI</name>
<feature type="compositionally biased region" description="Basic residues" evidence="1">
    <location>
        <begin position="134"/>
        <end position="146"/>
    </location>
</feature>
<sequence length="207" mass="21594">MSSPAWPAREGRFLPPADAVCWGMEARTGRAGGQSSAHPPAPGKISIAASRRLLAGQASRAGREALGFSARPGHATNQRARRRLFDTTRPTLATTTTTTTTPLRPPQRSSAAPASDNGPLLPPSLPSSIFLGRFARRRSPKTKTKRASAVTRALPPDTRTSAAAAAPAAAAHPASVYRQSARFCFRAAPRSISGLVSPTSPGLDVAL</sequence>
<gene>
    <name evidence="2" type="ORF">PSFLO_01321</name>
</gene>
<evidence type="ECO:0000313" key="2">
    <source>
        <dbReference type="EMBL" id="SPO35850.1"/>
    </source>
</evidence>
<proteinExistence type="predicted"/>
<feature type="compositionally biased region" description="Low complexity" evidence="1">
    <location>
        <begin position="87"/>
        <end position="102"/>
    </location>
</feature>